<dbReference type="InterPro" id="IPR016163">
    <property type="entry name" value="Ald_DH_C"/>
</dbReference>
<evidence type="ECO:0000256" key="2">
    <source>
        <dbReference type="ARBA" id="ARBA00023002"/>
    </source>
</evidence>
<name>A0A226D040_FOLCA</name>
<evidence type="ECO:0000313" key="6">
    <source>
        <dbReference type="EMBL" id="OXA37656.1"/>
    </source>
</evidence>
<dbReference type="InterPro" id="IPR015590">
    <property type="entry name" value="Aldehyde_DH_dom"/>
</dbReference>
<dbReference type="EMBL" id="LNIX01000054">
    <property type="protein sequence ID" value="OXA37656.1"/>
    <property type="molecule type" value="Genomic_DNA"/>
</dbReference>
<evidence type="ECO:0000256" key="4">
    <source>
        <dbReference type="RuleBase" id="RU003345"/>
    </source>
</evidence>
<dbReference type="InterPro" id="IPR016162">
    <property type="entry name" value="Ald_DH_N"/>
</dbReference>
<dbReference type="FunFam" id="3.40.309.10:FF:000001">
    <property type="entry name" value="Mitochondrial aldehyde dehydrogenase 2"/>
    <property type="match status" value="1"/>
</dbReference>
<dbReference type="PROSITE" id="PS00687">
    <property type="entry name" value="ALDEHYDE_DEHYDR_GLU"/>
    <property type="match status" value="1"/>
</dbReference>
<organism evidence="6 7">
    <name type="scientific">Folsomia candida</name>
    <name type="common">Springtail</name>
    <dbReference type="NCBI Taxonomy" id="158441"/>
    <lineage>
        <taxon>Eukaryota</taxon>
        <taxon>Metazoa</taxon>
        <taxon>Ecdysozoa</taxon>
        <taxon>Arthropoda</taxon>
        <taxon>Hexapoda</taxon>
        <taxon>Collembola</taxon>
        <taxon>Entomobryomorpha</taxon>
        <taxon>Isotomoidea</taxon>
        <taxon>Isotomidae</taxon>
        <taxon>Proisotominae</taxon>
        <taxon>Folsomia</taxon>
    </lineage>
</organism>
<evidence type="ECO:0000313" key="7">
    <source>
        <dbReference type="Proteomes" id="UP000198287"/>
    </source>
</evidence>
<dbReference type="Proteomes" id="UP000198287">
    <property type="component" value="Unassembled WGS sequence"/>
</dbReference>
<dbReference type="GO" id="GO:0016620">
    <property type="term" value="F:oxidoreductase activity, acting on the aldehyde or oxo group of donors, NAD or NADP as acceptor"/>
    <property type="evidence" value="ECO:0007669"/>
    <property type="project" value="InterPro"/>
</dbReference>
<evidence type="ECO:0000256" key="3">
    <source>
        <dbReference type="PROSITE-ProRule" id="PRU10007"/>
    </source>
</evidence>
<dbReference type="PANTHER" id="PTHR11699">
    <property type="entry name" value="ALDEHYDE DEHYDROGENASE-RELATED"/>
    <property type="match status" value="1"/>
</dbReference>
<dbReference type="FunFam" id="3.40.605.10:FF:000026">
    <property type="entry name" value="Aldehyde dehydrogenase, putative"/>
    <property type="match status" value="1"/>
</dbReference>
<dbReference type="FunFam" id="3.40.605.10:FF:000050">
    <property type="entry name" value="Aldehyde dehydrogenase, mitochondrial"/>
    <property type="match status" value="1"/>
</dbReference>
<sequence>MPNANPEIKYTKLFINNEFVDAVSKKTFTTLNPATAEKIIDVAAADKADVDLAVEAARKAFAPGSEWRSMDPSAKGKLIHKFADLIQRDRSYLADLESVDNGKPVGDSDFDIGMAIDCLRYFAGWSDKIHGDTIPVDGNFMTITRKEPVGVVGAIIPWNYPILMAAWKLSPALTTGCTVILKPAEQTPLTALYLGALAKEAGFPPGVVNILPGLGPQAGAAISGHLNIDKVAFTGSTDIGRLIMGSAAASNLKRVTLELGGKSPLIICADSDLDQAAEIAHGAIFNNHGQNCCAGSRTFVEASIYDSFIAKAKALAEKRKVGDPFGDGVQQGPQIDETQFKKIQDLIDSGKKEGATCVTGGGRWGEKGYFIQPTIFADVQDNMRIAKEEIFGPVQSIFKFSDINEAIERANATKYGLAAGIMTNDINKALLFAQSVQAGSVWVNCFDIVFANAPFGGYKQSGQGRELGEVSLKEYLETKTVTIALTKKV</sequence>
<dbReference type="Gene3D" id="3.40.605.10">
    <property type="entry name" value="Aldehyde Dehydrogenase, Chain A, domain 1"/>
    <property type="match status" value="1"/>
</dbReference>
<comment type="similarity">
    <text evidence="1 4">Belongs to the aldehyde dehydrogenase family.</text>
</comment>
<dbReference type="PROSITE" id="PS00070">
    <property type="entry name" value="ALDEHYDE_DEHYDR_CYS"/>
    <property type="match status" value="1"/>
</dbReference>
<keyword evidence="7" id="KW-1185">Reference proteome</keyword>
<dbReference type="STRING" id="158441.A0A226D040"/>
<dbReference type="OrthoDB" id="310895at2759"/>
<dbReference type="AlphaFoldDB" id="A0A226D040"/>
<comment type="caution">
    <text evidence="6">The sequence shown here is derived from an EMBL/GenBank/DDBJ whole genome shotgun (WGS) entry which is preliminary data.</text>
</comment>
<dbReference type="CDD" id="cd07141">
    <property type="entry name" value="ALDH_F1AB_F2_RALDH1"/>
    <property type="match status" value="1"/>
</dbReference>
<evidence type="ECO:0000259" key="5">
    <source>
        <dbReference type="Pfam" id="PF00171"/>
    </source>
</evidence>
<gene>
    <name evidence="6" type="ORF">Fcan01_27583</name>
</gene>
<dbReference type="InterPro" id="IPR016160">
    <property type="entry name" value="Ald_DH_CS_CYS"/>
</dbReference>
<keyword evidence="2 4" id="KW-0560">Oxidoreductase</keyword>
<reference evidence="6 7" key="1">
    <citation type="submission" date="2015-12" db="EMBL/GenBank/DDBJ databases">
        <title>The genome of Folsomia candida.</title>
        <authorList>
            <person name="Faddeeva A."/>
            <person name="Derks M.F."/>
            <person name="Anvar Y."/>
            <person name="Smit S."/>
            <person name="Van Straalen N."/>
            <person name="Roelofs D."/>
        </authorList>
    </citation>
    <scope>NUCLEOTIDE SEQUENCE [LARGE SCALE GENOMIC DNA]</scope>
    <source>
        <strain evidence="6 7">VU population</strain>
        <tissue evidence="6">Whole body</tissue>
    </source>
</reference>
<dbReference type="Pfam" id="PF00171">
    <property type="entry name" value="Aldedh"/>
    <property type="match status" value="1"/>
</dbReference>
<dbReference type="Gene3D" id="3.40.309.10">
    <property type="entry name" value="Aldehyde Dehydrogenase, Chain A, domain 2"/>
    <property type="match status" value="1"/>
</dbReference>
<dbReference type="InterPro" id="IPR016161">
    <property type="entry name" value="Ald_DH/histidinol_DH"/>
</dbReference>
<dbReference type="InterPro" id="IPR029510">
    <property type="entry name" value="Ald_DH_CS_GLU"/>
</dbReference>
<feature type="domain" description="Aldehyde dehydrogenase" evidence="5">
    <location>
        <begin position="20"/>
        <end position="481"/>
    </location>
</feature>
<proteinExistence type="inferred from homology"/>
<evidence type="ECO:0000256" key="1">
    <source>
        <dbReference type="ARBA" id="ARBA00009986"/>
    </source>
</evidence>
<accession>A0A226D040</accession>
<protein>
    <submittedName>
        <fullName evidence="6">Retinal dehydrogenase 1</fullName>
    </submittedName>
</protein>
<dbReference type="SUPFAM" id="SSF53720">
    <property type="entry name" value="ALDH-like"/>
    <property type="match status" value="1"/>
</dbReference>
<feature type="active site" evidence="3">
    <location>
        <position position="258"/>
    </location>
</feature>
<dbReference type="OMA" id="WNFPLDM"/>